<dbReference type="InterPro" id="IPR015947">
    <property type="entry name" value="PUA-like_sf"/>
</dbReference>
<reference evidence="1 2" key="1">
    <citation type="submission" date="2017-02" db="EMBL/GenBank/DDBJ databases">
        <title>isolation and characterization of a novel temperate virus Aeropyrum globular virus 1 infecting hyperthermophilic archaeon Aeropyrum.</title>
        <authorList>
            <person name="Yumiya M."/>
            <person name="Yoshida T."/>
            <person name="Sako Y."/>
        </authorList>
    </citation>
    <scope>NUCLEOTIDE SEQUENCE [LARGE SCALE GENOMIC DNA]</scope>
    <source>
        <strain evidence="1 2">YK1-12-2013</strain>
    </source>
</reference>
<evidence type="ECO:0008006" key="3">
    <source>
        <dbReference type="Google" id="ProtNLM"/>
    </source>
</evidence>
<dbReference type="Gene3D" id="2.30.130.30">
    <property type="entry name" value="Hypothetical protein"/>
    <property type="match status" value="1"/>
</dbReference>
<evidence type="ECO:0000313" key="2">
    <source>
        <dbReference type="Proteomes" id="UP000291213"/>
    </source>
</evidence>
<evidence type="ECO:0000313" key="1">
    <source>
        <dbReference type="EMBL" id="GBF08633.1"/>
    </source>
</evidence>
<protein>
    <recommendedName>
        <fullName evidence="3">ASCH domain-containing protein</fullName>
    </recommendedName>
</protein>
<dbReference type="Proteomes" id="UP000291213">
    <property type="component" value="Unassembled WGS sequence"/>
</dbReference>
<organism evidence="1 2">
    <name type="scientific">Aeropyrum pernix</name>
    <dbReference type="NCBI Taxonomy" id="56636"/>
    <lineage>
        <taxon>Archaea</taxon>
        <taxon>Thermoproteota</taxon>
        <taxon>Thermoprotei</taxon>
        <taxon>Desulfurococcales</taxon>
        <taxon>Desulfurococcaceae</taxon>
        <taxon>Aeropyrum</taxon>
    </lineage>
</organism>
<gene>
    <name evidence="1" type="ORF">apy_03580</name>
</gene>
<accession>A0A401H8A9</accession>
<dbReference type="SUPFAM" id="SSF88697">
    <property type="entry name" value="PUA domain-like"/>
    <property type="match status" value="1"/>
</dbReference>
<sequence>MGAVLDEDEILYLMSIRPQYARAIMAGRKKYELRRIHGVPPIEEGSIIIVYASGNVKSIIGEFQAKRVIQATPEKIWSIASKPGSGVGEDAWQYIRGAKRAIAIEVGFRRLYERPVTLEEIRRIIPGWNPPFSYTILEPGNPVYELLIKRLRRRQHQL</sequence>
<comment type="caution">
    <text evidence="1">The sequence shown here is derived from an EMBL/GenBank/DDBJ whole genome shotgun (WGS) entry which is preliminary data.</text>
</comment>
<dbReference type="EMBL" id="BDMD01000015">
    <property type="protein sequence ID" value="GBF08633.1"/>
    <property type="molecule type" value="Genomic_DNA"/>
</dbReference>
<proteinExistence type="predicted"/>
<dbReference type="AlphaFoldDB" id="A0A401H8A9"/>
<name>A0A401H8A9_AERPX</name>